<feature type="region of interest" description="Disordered" evidence="1">
    <location>
        <begin position="242"/>
        <end position="267"/>
    </location>
</feature>
<feature type="compositionally biased region" description="Low complexity" evidence="1">
    <location>
        <begin position="32"/>
        <end position="43"/>
    </location>
</feature>
<keyword evidence="2" id="KW-0808">Transferase</keyword>
<evidence type="ECO:0000256" key="1">
    <source>
        <dbReference type="SAM" id="MobiDB-lite"/>
    </source>
</evidence>
<protein>
    <submittedName>
        <fullName evidence="2">Glycosyltransferase family 2 protein</fullName>
        <ecNumber evidence="2">2.4.-.-</ecNumber>
    </submittedName>
</protein>
<proteinExistence type="predicted"/>
<gene>
    <name evidence="2" type="ORF">ABFB10_17375</name>
</gene>
<dbReference type="RefSeq" id="WP_347167458.1">
    <property type="nucleotide sequence ID" value="NZ_JBDNCH010000002.1"/>
</dbReference>
<dbReference type="EMBL" id="JBDNCH010000002">
    <property type="protein sequence ID" value="MEN9062495.1"/>
    <property type="molecule type" value="Genomic_DNA"/>
</dbReference>
<dbReference type="Pfam" id="PF13704">
    <property type="entry name" value="Glyco_tranf_2_4"/>
    <property type="match status" value="1"/>
</dbReference>
<name>A0AAW9SM12_9RHOB</name>
<keyword evidence="2" id="KW-0328">Glycosyltransferase</keyword>
<dbReference type="EC" id="2.4.-.-" evidence="2"/>
<comment type="caution">
    <text evidence="2">The sequence shown here is derived from an EMBL/GenBank/DDBJ whole genome shotgun (WGS) entry which is preliminary data.</text>
</comment>
<organism evidence="2 3">
    <name type="scientific">Ponticoccus litoralis</name>
    <dbReference type="NCBI Taxonomy" id="422297"/>
    <lineage>
        <taxon>Bacteria</taxon>
        <taxon>Pseudomonadati</taxon>
        <taxon>Pseudomonadota</taxon>
        <taxon>Alphaproteobacteria</taxon>
        <taxon>Rhodobacterales</taxon>
        <taxon>Roseobacteraceae</taxon>
        <taxon>Ponticoccus</taxon>
    </lineage>
</organism>
<evidence type="ECO:0000313" key="3">
    <source>
        <dbReference type="Proteomes" id="UP001428774"/>
    </source>
</evidence>
<evidence type="ECO:0000313" key="2">
    <source>
        <dbReference type="EMBL" id="MEN9062495.1"/>
    </source>
</evidence>
<reference evidence="2 3" key="1">
    <citation type="submission" date="2024-05" db="EMBL/GenBank/DDBJ databases">
        <title>Genome sequence of Ponticoccus litoralis KCCM 90028.</title>
        <authorList>
            <person name="Kim J.M."/>
            <person name="Lee J.K."/>
            <person name="Choi B.J."/>
            <person name="Bayburt H."/>
            <person name="Baek J.H."/>
            <person name="Jeon C.O."/>
        </authorList>
    </citation>
    <scope>NUCLEOTIDE SEQUENCE [LARGE SCALE GENOMIC DNA]</scope>
    <source>
        <strain evidence="2 3">KCCM 90028</strain>
    </source>
</reference>
<dbReference type="AlphaFoldDB" id="A0AAW9SM12"/>
<dbReference type="GO" id="GO:0016757">
    <property type="term" value="F:glycosyltransferase activity"/>
    <property type="evidence" value="ECO:0007669"/>
    <property type="project" value="UniProtKB-KW"/>
</dbReference>
<sequence>MSRTPVYKGGMDAVIAQYEGRRDPFEHRADEGLPPADLDLGPLTQSRITPPGEDPRHAPPFRSALHRKTFQIREELTGASDLCALNALLISHLRKRSAPPEAAVLFQRLWAEQGAHLLAELDPRWLVSSITTFGDHGTTTVQRSVGLALTVLFGMMKLYETERLYSGTPSDKAFVLDGKIRGTLPMEMNSYSLVNGGLDVNLLGRLWQEAEDDVVIQPLAHHLLDMLIHDPNTLFRRLRVMSQRKTRREKDDPAAKPRRSNIAPVPATPLDPRTLRWGLVSTVKAPLDRIARFAAYHLDLGAHALHLYLDEPDEAAARYLTQVPRVTVTQCDATYWENTGKKRPEAHQLRQAHNATRSLRASAGDLDWLGHIDVDEFILTDRPMPETLAAVPPGTAITRLPPAEALALLEGLPRHFKLTHKQAGVKKAQLQDIYPTFGLHLYGGFLSHTSGKVFARTGIADTRLGIHTLKHMGEDATNRFKPAGLYLAHLHAPNWEHFRNHLKFRQEKGSYRARADRPELGQAELLRFLSEEGEEALRSFFDEVCADTPRLREALSAHGMLLTRDLDLDGAVRRVYGALP</sequence>
<keyword evidence="3" id="KW-1185">Reference proteome</keyword>
<accession>A0AAW9SM12</accession>
<feature type="region of interest" description="Disordered" evidence="1">
    <location>
        <begin position="25"/>
        <end position="63"/>
    </location>
</feature>
<dbReference type="Proteomes" id="UP001428774">
    <property type="component" value="Unassembled WGS sequence"/>
</dbReference>